<accession>A0A699HKG3</accession>
<evidence type="ECO:0000256" key="1">
    <source>
        <dbReference type="SAM" id="MobiDB-lite"/>
    </source>
</evidence>
<name>A0A699HKG3_TANCI</name>
<organism evidence="3">
    <name type="scientific">Tanacetum cinerariifolium</name>
    <name type="common">Dalmatian daisy</name>
    <name type="synonym">Chrysanthemum cinerariifolium</name>
    <dbReference type="NCBI Taxonomy" id="118510"/>
    <lineage>
        <taxon>Eukaryota</taxon>
        <taxon>Viridiplantae</taxon>
        <taxon>Streptophyta</taxon>
        <taxon>Embryophyta</taxon>
        <taxon>Tracheophyta</taxon>
        <taxon>Spermatophyta</taxon>
        <taxon>Magnoliopsida</taxon>
        <taxon>eudicotyledons</taxon>
        <taxon>Gunneridae</taxon>
        <taxon>Pentapetalae</taxon>
        <taxon>asterids</taxon>
        <taxon>campanulids</taxon>
        <taxon>Asterales</taxon>
        <taxon>Asteraceae</taxon>
        <taxon>Asteroideae</taxon>
        <taxon>Anthemideae</taxon>
        <taxon>Anthemidinae</taxon>
        <taxon>Tanacetum</taxon>
    </lineage>
</organism>
<feature type="region of interest" description="Disordered" evidence="1">
    <location>
        <begin position="978"/>
        <end position="1044"/>
    </location>
</feature>
<feature type="compositionally biased region" description="Basic and acidic residues" evidence="1">
    <location>
        <begin position="329"/>
        <end position="357"/>
    </location>
</feature>
<feature type="region of interest" description="Disordered" evidence="1">
    <location>
        <begin position="321"/>
        <end position="403"/>
    </location>
</feature>
<dbReference type="SUPFAM" id="SSF53098">
    <property type="entry name" value="Ribonuclease H-like"/>
    <property type="match status" value="1"/>
</dbReference>
<dbReference type="GO" id="GO:0003676">
    <property type="term" value="F:nucleic acid binding"/>
    <property type="evidence" value="ECO:0007669"/>
    <property type="project" value="InterPro"/>
</dbReference>
<sequence>MIPKLEKAKGIMLLSLQHAGFRPKGNLIDHIYKDSGSYTLKRFNYVDPQGRLKHMTGNKCYLTDYQEINGEFIAFGGNARGAKITGKGKIRTGKLDFEDVYFVKKLKFNFFIVSQKCDKKNSILFTDTECVVLFPDFKLLDESQVLLKVLRNNNMYSFDLKNVVPLGGIENQIDHNVKTIICDNETEFKNRIMNEFYEMKGIRREFSVARTPQQNSVAERKNRTLIKAAKTMLADFKLPTTFWAEAVNTACYKTFLKLHETIWVSCYNLKYLRSPRTRFVEENLHINFLEDKPNVAGTGPNWIFDIDTLTMSMNYQLVFTGNQTNGPKSSKDKANDDAGKKGSEVPRKENGVQDPAKETTNTNKLNTVSSPDNAVSSSFTTMDPRRERAKKNELESMFGQDKDANGNSTYRMFTPVSAARSFYVNLGGSIPVNVATLPNADLPTDPLMPDLEDTADLQDTRIFSGAYDDEVEGAVADFNTLEPTTVVIPIPTTKIHKDHLKDYIKKQKRTNHKDYQNCLFAYFLSQIEPKKVIKILTDPSWIEAMQDELLQFRLQKVWRLVDLPKGKHDIGTKWVYRNKKDERGIVVRNKARLVAHGHTNEEGIDYDEVFSPVASIEVIRLFFAYASFMRFIMYQMDVKSSFLYETIEEEAYVCQPHGFEENGFRRGIIDKTLFIKKDNGDIQLVQMYVDDIIFGSTKKSLCIEFEGLMHKKFQMSSMEELTFFLGLQVMQRDDVIFISQDKYVADILKKFDFSLVRTESTSIKTNKALLKDEEAEDVDVYLYRSMIELLMYLIASRPDIMFAVCACARFQVTPKVSHLHAVKRIFRYLKGQPKLGLLYHKDSPFNLEDFSDSDYARYSLDRKSTTGEYVAAANCYGQVLWIQNQMLDYGFNFMNTKIYIDNESIICIVKNPFWATAKSKTVNDVKQIHATVDEPFNDVYVTPVHTKKVFTNMKRQNKDFSATVTPLFTSMLVPQVVEGEGSGQPSEPQPPSSIAPPSHEEQVTTVASQPQKTHTPRQTKRGRDTKISQSSGPPKKVGDEAVYTGEDDRVVRAATTATSLEAGQKSGNINKTRFTTTLNESSPSETGSGSGPRCQDTTLGDADAHTRFETASKQSHDPPLSKVNTSGSGEDSMEHQDDLTDFIPPTPHDSPFSGEMILMIWWMKQWRMLKEILVNAAGTVNTATTEVSAASASVTTVGVSISTDEPRTPPTTITTVFEDEDLTIAQTLVMMRSEKAKEKGVAFIDVEEYARPTKILPTIDPKDKGKGIMQEPEKPPKNLRMAQIQLDESWLRGCMKKKLLNLRKGKVNSFIPMDYEVVKDSGNKDDSSGKQAGNRKKGAEELRLCLKIVQDEDIAINYETLAMKSPIVDWETQLLGSDLQGEDLSYWKITIADGSFRFYKVFSTMLEEFDRQDLFDLHRLVMKRFESVAPEGYDLIF</sequence>
<dbReference type="InterPro" id="IPR001584">
    <property type="entry name" value="Integrase_cat-core"/>
</dbReference>
<dbReference type="EMBL" id="BKCJ010179716">
    <property type="protein sequence ID" value="GEY45210.1"/>
    <property type="molecule type" value="Genomic_DNA"/>
</dbReference>
<dbReference type="InterPro" id="IPR054722">
    <property type="entry name" value="PolX-like_BBD"/>
</dbReference>
<dbReference type="PANTHER" id="PTHR11439">
    <property type="entry name" value="GAG-POL-RELATED RETROTRANSPOSON"/>
    <property type="match status" value="1"/>
</dbReference>
<dbReference type="Gene3D" id="3.30.420.10">
    <property type="entry name" value="Ribonuclease H-like superfamily/Ribonuclease H"/>
    <property type="match status" value="1"/>
</dbReference>
<dbReference type="Pfam" id="PF22936">
    <property type="entry name" value="Pol_BBD"/>
    <property type="match status" value="1"/>
</dbReference>
<feature type="compositionally biased region" description="Basic and acidic residues" evidence="1">
    <location>
        <begin position="383"/>
        <end position="403"/>
    </location>
</feature>
<feature type="compositionally biased region" description="Polar residues" evidence="1">
    <location>
        <begin position="1056"/>
        <end position="1079"/>
    </location>
</feature>
<dbReference type="PROSITE" id="PS50994">
    <property type="entry name" value="INTEGRASE"/>
    <property type="match status" value="1"/>
</dbReference>
<protein>
    <recommendedName>
        <fullName evidence="2">Integrase catalytic domain-containing protein</fullName>
    </recommendedName>
</protein>
<feature type="compositionally biased region" description="Basic and acidic residues" evidence="1">
    <location>
        <begin position="1102"/>
        <end position="1116"/>
    </location>
</feature>
<dbReference type="InterPro" id="IPR012337">
    <property type="entry name" value="RNaseH-like_sf"/>
</dbReference>
<gene>
    <name evidence="3" type="ORF">Tci_417184</name>
</gene>
<feature type="domain" description="Integrase catalytic" evidence="2">
    <location>
        <begin position="178"/>
        <end position="283"/>
    </location>
</feature>
<comment type="caution">
    <text evidence="3">The sequence shown here is derived from an EMBL/GenBank/DDBJ whole genome shotgun (WGS) entry which is preliminary data.</text>
</comment>
<proteinExistence type="predicted"/>
<feature type="compositionally biased region" description="Polar residues" evidence="1">
    <location>
        <begin position="358"/>
        <end position="381"/>
    </location>
</feature>
<reference evidence="3" key="1">
    <citation type="journal article" date="2019" name="Sci. Rep.">
        <title>Draft genome of Tanacetum cinerariifolium, the natural source of mosquito coil.</title>
        <authorList>
            <person name="Yamashiro T."/>
            <person name="Shiraishi A."/>
            <person name="Satake H."/>
            <person name="Nakayama K."/>
        </authorList>
    </citation>
    <scope>NUCLEOTIDE SEQUENCE</scope>
</reference>
<dbReference type="InterPro" id="IPR036397">
    <property type="entry name" value="RNaseH_sf"/>
</dbReference>
<dbReference type="Pfam" id="PF07727">
    <property type="entry name" value="RVT_2"/>
    <property type="match status" value="1"/>
</dbReference>
<feature type="compositionally biased region" description="Polar residues" evidence="1">
    <location>
        <begin position="1003"/>
        <end position="1013"/>
    </location>
</feature>
<evidence type="ECO:0000313" key="3">
    <source>
        <dbReference type="EMBL" id="GEY45210.1"/>
    </source>
</evidence>
<dbReference type="GO" id="GO:0015074">
    <property type="term" value="P:DNA integration"/>
    <property type="evidence" value="ECO:0007669"/>
    <property type="project" value="InterPro"/>
</dbReference>
<dbReference type="InterPro" id="IPR013103">
    <property type="entry name" value="RVT_2"/>
</dbReference>
<dbReference type="PANTHER" id="PTHR11439:SF495">
    <property type="entry name" value="REVERSE TRANSCRIPTASE, RNA-DEPENDENT DNA POLYMERASE-RELATED"/>
    <property type="match status" value="1"/>
</dbReference>
<evidence type="ECO:0000259" key="2">
    <source>
        <dbReference type="PROSITE" id="PS50994"/>
    </source>
</evidence>
<feature type="region of interest" description="Disordered" evidence="1">
    <location>
        <begin position="1056"/>
        <end position="1136"/>
    </location>
</feature>